<dbReference type="PANTHER" id="PTHR16148">
    <property type="entry name" value="NF-KAPPA-B-REPRESSING FACTOR-RELATED"/>
    <property type="match status" value="1"/>
</dbReference>
<sequence>MSRGQKRQYGGGGGYTEYYEQDFVGFRDNNNHHNNQTNQNFQGGGRSSGGWSGRGRGMRKHQQSRICYVNAEFINQHNTPDLQNLHGVRRRVGWASGGSGDNDASNNRYHLDNRIHNNNNNNANSSDIRLDDHCEDIFTDISVTVPSLINRRSEDETFDFGNGRQRVLAVRSTPAITGYNPSSLRKKKRRSEAEEQLETEVAVHRANHRRHKKSKRSKRNRGDEGNDSGGDVHLLSSPSDAEGDEDEDLRCTIVRQKNVRNNNFRREPGEILDTDESSSISSQKSEHKEVRKSSDASGNKSKKSSLSPKNNEDGKDTKTSTATSIRDGDLCPEVDDKVVELRPISAESLSQDTIASVASSVAGTNIPDDHSQGGCNTIENSRTNSPTNLRLSEDRNLGEALNSHENVTISAGLLDTAFELGPKKENENNINISNVQSPSSACSGGLFILESENTGLGGQPSSEIVVQRPASASAALEKRQRRGVLPFRKVTIRSLSPATAQDSQNKVHYKTSPGMSVDPLDSYWKTQTIRIKTEMASLEQQLNMKDHVINDLKRQVKLGEEKDAKIKVLRGRKTSMENEMEEIKKNMSKSEKRLKDTEQKLKKVELELKLKQEEVESLKRRDAEPANDGNKTDIQLIYALTYQDRLFVEVEKVKSSFEIEVLKLQEYYEARLAHYRNQGLHPGPFIGGPNNNFPKGCVMTPVTIGQPISVGHQSHNQEQNGMPRTESRSMQQQQMGLFAHLGNPDAVSPPLISIPQGISRTRLPVFLNPMMRRMQQGVEAPQLQPHPSAIQGMQHQNPNSSLLIPSTNSNSVNNNNSNQSNNNNNNSNNISPAAGGQNSAFSR</sequence>
<feature type="compositionally biased region" description="Gly residues" evidence="2">
    <location>
        <begin position="42"/>
        <end position="55"/>
    </location>
</feature>
<reference evidence="3 4" key="1">
    <citation type="submission" date="2015-12" db="EMBL/GenBank/DDBJ databases">
        <title>The genome of Folsomia candida.</title>
        <authorList>
            <person name="Faddeeva A."/>
            <person name="Derks M.F."/>
            <person name="Anvar Y."/>
            <person name="Smit S."/>
            <person name="Van Straalen N."/>
            <person name="Roelofs D."/>
        </authorList>
    </citation>
    <scope>NUCLEOTIDE SEQUENCE [LARGE SCALE GENOMIC DNA]</scope>
    <source>
        <strain evidence="3 4">VU population</strain>
        <tissue evidence="3">Whole body</tissue>
    </source>
</reference>
<feature type="region of interest" description="Disordered" evidence="2">
    <location>
        <begin position="265"/>
        <end position="329"/>
    </location>
</feature>
<evidence type="ECO:0000313" key="3">
    <source>
        <dbReference type="EMBL" id="OXA60648.1"/>
    </source>
</evidence>
<evidence type="ECO:0000313" key="4">
    <source>
        <dbReference type="Proteomes" id="UP000198287"/>
    </source>
</evidence>
<feature type="region of interest" description="Disordered" evidence="2">
    <location>
        <begin position="364"/>
        <end position="389"/>
    </location>
</feature>
<feature type="region of interest" description="Disordered" evidence="2">
    <location>
        <begin position="26"/>
        <end position="59"/>
    </location>
</feature>
<feature type="compositionally biased region" description="Basic residues" evidence="2">
    <location>
        <begin position="205"/>
        <end position="219"/>
    </location>
</feature>
<feature type="compositionally biased region" description="Polar residues" evidence="2">
    <location>
        <begin position="711"/>
        <end position="731"/>
    </location>
</feature>
<evidence type="ECO:0000256" key="2">
    <source>
        <dbReference type="SAM" id="MobiDB-lite"/>
    </source>
</evidence>
<feature type="compositionally biased region" description="Polar residues" evidence="2">
    <location>
        <begin position="373"/>
        <end position="389"/>
    </location>
</feature>
<keyword evidence="4" id="KW-1185">Reference proteome</keyword>
<organism evidence="3 4">
    <name type="scientific">Folsomia candida</name>
    <name type="common">Springtail</name>
    <dbReference type="NCBI Taxonomy" id="158441"/>
    <lineage>
        <taxon>Eukaryota</taxon>
        <taxon>Metazoa</taxon>
        <taxon>Ecdysozoa</taxon>
        <taxon>Arthropoda</taxon>
        <taxon>Hexapoda</taxon>
        <taxon>Collembola</taxon>
        <taxon>Entomobryomorpha</taxon>
        <taxon>Isotomoidea</taxon>
        <taxon>Isotomidae</taxon>
        <taxon>Proisotominae</taxon>
        <taxon>Folsomia</taxon>
    </lineage>
</organism>
<name>A0A226ETW1_FOLCA</name>
<protein>
    <submittedName>
        <fullName evidence="3">Uncharacterized protein</fullName>
    </submittedName>
</protein>
<keyword evidence="1" id="KW-0175">Coiled coil</keyword>
<feature type="region of interest" description="Disordered" evidence="2">
    <location>
        <begin position="710"/>
        <end position="731"/>
    </location>
</feature>
<dbReference type="Proteomes" id="UP000198287">
    <property type="component" value="Unassembled WGS sequence"/>
</dbReference>
<feature type="coiled-coil region" evidence="1">
    <location>
        <begin position="535"/>
        <end position="621"/>
    </location>
</feature>
<dbReference type="EMBL" id="LNIX01000002">
    <property type="protein sequence ID" value="OXA60648.1"/>
    <property type="molecule type" value="Genomic_DNA"/>
</dbReference>
<evidence type="ECO:0000256" key="1">
    <source>
        <dbReference type="SAM" id="Coils"/>
    </source>
</evidence>
<feature type="compositionally biased region" description="Low complexity" evidence="2">
    <location>
        <begin position="808"/>
        <end position="829"/>
    </location>
</feature>
<gene>
    <name evidence="3" type="ORF">Fcan01_05675</name>
</gene>
<proteinExistence type="predicted"/>
<feature type="compositionally biased region" description="Polar residues" evidence="2">
    <location>
        <begin position="791"/>
        <end position="807"/>
    </location>
</feature>
<feature type="region of interest" description="Disordered" evidence="2">
    <location>
        <begin position="171"/>
        <end position="247"/>
    </location>
</feature>
<feature type="region of interest" description="Disordered" evidence="2">
    <location>
        <begin position="788"/>
        <end position="843"/>
    </location>
</feature>
<accession>A0A226ETW1</accession>
<feature type="compositionally biased region" description="Basic and acidic residues" evidence="2">
    <location>
        <begin position="284"/>
        <end position="294"/>
    </location>
</feature>
<dbReference type="AlphaFoldDB" id="A0A226ETW1"/>
<comment type="caution">
    <text evidence="3">The sequence shown here is derived from an EMBL/GenBank/DDBJ whole genome shotgun (WGS) entry which is preliminary data.</text>
</comment>
<dbReference type="Gene3D" id="1.10.287.1490">
    <property type="match status" value="1"/>
</dbReference>
<dbReference type="PANTHER" id="PTHR16148:SF14">
    <property type="entry name" value="MYND-TYPE DOMAIN-CONTAINING PROTEIN"/>
    <property type="match status" value="1"/>
</dbReference>